<gene>
    <name evidence="1" type="ORF">BU25DRAFT_417469</name>
</gene>
<proteinExistence type="predicted"/>
<name>A0ACB6SFX9_9PLEO</name>
<sequence length="444" mass="47954">MPLPKNRKLLKLSDELVDTMRTTFDIPQNSPKHPYSPTPPLTSSCDIAPTPASRTFPTTARTAPAASQSVSSSPATAAHYDIITNNSFGFIVSTGEGFLEQFKAVKAGKMNEWVEANPHAKCFPGKPGAKSYRCLQKFAGASGDYSEGVPIALLSFHTRFFATPPHHDMVTYRISHPSHSQPSQLFSQPTILHQNSCTFTPIHLSDDDNDALFVSGGSGEDPSRSIFDSDEFDDAGKRDGEGDDWEEMEAEGLEEEQAAELREMNEEVEGVEFLAHWRVFCGKERVGAMENTEEDSSPAPATAASKPKGIMAHSDSEPSAGTVLIAIPTQLGLTLFGWSTIASVPSPPPSTLPVKQRTPDGYKPSEKSAPSPSGDSFTASAKNVSNSKASGPTRISWWILILYSDPPLPQEGPTVDTGKEPGHPKGFQPRIARNKAWVKPEACS</sequence>
<protein>
    <submittedName>
        <fullName evidence="1">Uncharacterized protein</fullName>
    </submittedName>
</protein>
<comment type="caution">
    <text evidence="1">The sequence shown here is derived from an EMBL/GenBank/DDBJ whole genome shotgun (WGS) entry which is preliminary data.</text>
</comment>
<accession>A0ACB6SFX9</accession>
<evidence type="ECO:0000313" key="2">
    <source>
        <dbReference type="Proteomes" id="UP000799754"/>
    </source>
</evidence>
<organism evidence="1 2">
    <name type="scientific">Macroventuria anomochaeta</name>
    <dbReference type="NCBI Taxonomy" id="301207"/>
    <lineage>
        <taxon>Eukaryota</taxon>
        <taxon>Fungi</taxon>
        <taxon>Dikarya</taxon>
        <taxon>Ascomycota</taxon>
        <taxon>Pezizomycotina</taxon>
        <taxon>Dothideomycetes</taxon>
        <taxon>Pleosporomycetidae</taxon>
        <taxon>Pleosporales</taxon>
        <taxon>Pleosporineae</taxon>
        <taxon>Didymellaceae</taxon>
        <taxon>Macroventuria</taxon>
    </lineage>
</organism>
<dbReference type="Proteomes" id="UP000799754">
    <property type="component" value="Unassembled WGS sequence"/>
</dbReference>
<evidence type="ECO:0000313" key="1">
    <source>
        <dbReference type="EMBL" id="KAF2632898.1"/>
    </source>
</evidence>
<dbReference type="EMBL" id="MU006702">
    <property type="protein sequence ID" value="KAF2632898.1"/>
    <property type="molecule type" value="Genomic_DNA"/>
</dbReference>
<reference evidence="1" key="1">
    <citation type="journal article" date="2020" name="Stud. Mycol.">
        <title>101 Dothideomycetes genomes: a test case for predicting lifestyles and emergence of pathogens.</title>
        <authorList>
            <person name="Haridas S."/>
            <person name="Albert R."/>
            <person name="Binder M."/>
            <person name="Bloem J."/>
            <person name="Labutti K."/>
            <person name="Salamov A."/>
            <person name="Andreopoulos B."/>
            <person name="Baker S."/>
            <person name="Barry K."/>
            <person name="Bills G."/>
            <person name="Bluhm B."/>
            <person name="Cannon C."/>
            <person name="Castanera R."/>
            <person name="Culley D."/>
            <person name="Daum C."/>
            <person name="Ezra D."/>
            <person name="Gonzalez J."/>
            <person name="Henrissat B."/>
            <person name="Kuo A."/>
            <person name="Liang C."/>
            <person name="Lipzen A."/>
            <person name="Lutzoni F."/>
            <person name="Magnuson J."/>
            <person name="Mondo S."/>
            <person name="Nolan M."/>
            <person name="Ohm R."/>
            <person name="Pangilinan J."/>
            <person name="Park H.-J."/>
            <person name="Ramirez L."/>
            <person name="Alfaro M."/>
            <person name="Sun H."/>
            <person name="Tritt A."/>
            <person name="Yoshinaga Y."/>
            <person name="Zwiers L.-H."/>
            <person name="Turgeon B."/>
            <person name="Goodwin S."/>
            <person name="Spatafora J."/>
            <person name="Crous P."/>
            <person name="Grigoriev I."/>
        </authorList>
    </citation>
    <scope>NUCLEOTIDE SEQUENCE</scope>
    <source>
        <strain evidence="1">CBS 525.71</strain>
    </source>
</reference>
<keyword evidence="2" id="KW-1185">Reference proteome</keyword>